<evidence type="ECO:0000313" key="2">
    <source>
        <dbReference type="EMBL" id="QGT79401.1"/>
    </source>
</evidence>
<dbReference type="Proteomes" id="UP000427716">
    <property type="component" value="Chromosome"/>
</dbReference>
<keyword evidence="1" id="KW-1133">Transmembrane helix</keyword>
<dbReference type="KEGG" id="ghl:GM160_11225"/>
<feature type="transmembrane region" description="Helical" evidence="1">
    <location>
        <begin position="6"/>
        <end position="23"/>
    </location>
</feature>
<evidence type="ECO:0000256" key="1">
    <source>
        <dbReference type="SAM" id="Phobius"/>
    </source>
</evidence>
<dbReference type="AlphaFoldDB" id="A0A6I6D7E4"/>
<accession>A0A6I6D7E4</accession>
<name>A0A6I6D7E4_9GAMM</name>
<gene>
    <name evidence="2" type="ORF">GM160_11225</name>
</gene>
<proteinExistence type="predicted"/>
<keyword evidence="1" id="KW-0472">Membrane</keyword>
<dbReference type="RefSeq" id="WP_156575162.1">
    <property type="nucleotide sequence ID" value="NZ_CP046415.1"/>
</dbReference>
<keyword evidence="3" id="KW-1185">Reference proteome</keyword>
<evidence type="ECO:0000313" key="3">
    <source>
        <dbReference type="Proteomes" id="UP000427716"/>
    </source>
</evidence>
<sequence length="56" mass="6275">MIILKSIQWCLGIVMIFYLYKALLGHIHHGDGWRAGMVATTWLLLATITSGFLELG</sequence>
<protein>
    <submittedName>
        <fullName evidence="2">Uncharacterized protein</fullName>
    </submittedName>
</protein>
<reference evidence="2 3" key="1">
    <citation type="submission" date="2019-11" db="EMBL/GenBank/DDBJ databases">
        <authorList>
            <person name="Zhang J."/>
            <person name="Sun C."/>
        </authorList>
    </citation>
    <scope>NUCLEOTIDE SEQUENCE [LARGE SCALE GENOMIC DNA]</scope>
    <source>
        <strain evidence="3">sp2</strain>
    </source>
</reference>
<keyword evidence="1" id="KW-0812">Transmembrane</keyword>
<dbReference type="EMBL" id="CP046415">
    <property type="protein sequence ID" value="QGT79401.1"/>
    <property type="molecule type" value="Genomic_DNA"/>
</dbReference>
<organism evidence="2 3">
    <name type="scientific">Guyparkeria halophila</name>
    <dbReference type="NCBI Taxonomy" id="47960"/>
    <lineage>
        <taxon>Bacteria</taxon>
        <taxon>Pseudomonadati</taxon>
        <taxon>Pseudomonadota</taxon>
        <taxon>Gammaproteobacteria</taxon>
        <taxon>Chromatiales</taxon>
        <taxon>Thioalkalibacteraceae</taxon>
        <taxon>Guyparkeria</taxon>
    </lineage>
</organism>
<feature type="transmembrane region" description="Helical" evidence="1">
    <location>
        <begin position="35"/>
        <end position="53"/>
    </location>
</feature>